<dbReference type="Proteomes" id="UP000663722">
    <property type="component" value="Chromosome"/>
</dbReference>
<organism evidence="1 2">
    <name type="scientific">Desulfonema magnum</name>
    <dbReference type="NCBI Taxonomy" id="45655"/>
    <lineage>
        <taxon>Bacteria</taxon>
        <taxon>Pseudomonadati</taxon>
        <taxon>Thermodesulfobacteriota</taxon>
        <taxon>Desulfobacteria</taxon>
        <taxon>Desulfobacterales</taxon>
        <taxon>Desulfococcaceae</taxon>
        <taxon>Desulfonema</taxon>
    </lineage>
</organism>
<name>A0A975GQ30_9BACT</name>
<reference evidence="1" key="1">
    <citation type="journal article" date="2021" name="Microb. Physiol.">
        <title>Proteogenomic Insights into the Physiology of Marine, Sulfate-Reducing, Filamentous Desulfonema limicola and Desulfonema magnum.</title>
        <authorList>
            <person name="Schnaars V."/>
            <person name="Wohlbrand L."/>
            <person name="Scheve S."/>
            <person name="Hinrichs C."/>
            <person name="Reinhardt R."/>
            <person name="Rabus R."/>
        </authorList>
    </citation>
    <scope>NUCLEOTIDE SEQUENCE</scope>
    <source>
        <strain evidence="1">4be13</strain>
    </source>
</reference>
<dbReference type="EMBL" id="CP061800">
    <property type="protein sequence ID" value="QTA89457.1"/>
    <property type="molecule type" value="Genomic_DNA"/>
</dbReference>
<sequence length="73" mass="8524">MALRTIFFLNSIVTGKHSFRIHGNRTPLPNCKFGTPDNFFLKLYSYRKTFLSNTRKPDTPAKLQVWHSGQFFS</sequence>
<protein>
    <submittedName>
        <fullName evidence="1">Uncharacterized protein</fullName>
    </submittedName>
</protein>
<evidence type="ECO:0000313" key="1">
    <source>
        <dbReference type="EMBL" id="QTA89457.1"/>
    </source>
</evidence>
<evidence type="ECO:0000313" key="2">
    <source>
        <dbReference type="Proteomes" id="UP000663722"/>
    </source>
</evidence>
<keyword evidence="2" id="KW-1185">Reference proteome</keyword>
<dbReference type="AlphaFoldDB" id="A0A975GQ30"/>
<accession>A0A975GQ30</accession>
<proteinExistence type="predicted"/>
<dbReference type="KEGG" id="dmm:dnm_055110"/>
<gene>
    <name evidence="1" type="ORF">dnm_055110</name>
</gene>